<evidence type="ECO:0000259" key="1">
    <source>
        <dbReference type="Pfam" id="PF24758"/>
    </source>
</evidence>
<dbReference type="Proteomes" id="UP000243499">
    <property type="component" value="Chromosome 4"/>
</dbReference>
<dbReference type="Pfam" id="PF24758">
    <property type="entry name" value="LRR_At5g56370"/>
    <property type="match status" value="1"/>
</dbReference>
<name>A0A2T8JC27_9POAL</name>
<dbReference type="Gramene" id="PVH47474">
    <property type="protein sequence ID" value="PVH47474"/>
    <property type="gene ID" value="PAHAL_4G071300"/>
</dbReference>
<dbReference type="InterPro" id="IPR055411">
    <property type="entry name" value="LRR_FXL15/At3g58940/PEG3-like"/>
</dbReference>
<organism evidence="2">
    <name type="scientific">Panicum hallii</name>
    <dbReference type="NCBI Taxonomy" id="206008"/>
    <lineage>
        <taxon>Eukaryota</taxon>
        <taxon>Viridiplantae</taxon>
        <taxon>Streptophyta</taxon>
        <taxon>Embryophyta</taxon>
        <taxon>Tracheophyta</taxon>
        <taxon>Spermatophyta</taxon>
        <taxon>Magnoliopsida</taxon>
        <taxon>Liliopsida</taxon>
        <taxon>Poales</taxon>
        <taxon>Poaceae</taxon>
        <taxon>PACMAD clade</taxon>
        <taxon>Panicoideae</taxon>
        <taxon>Panicodae</taxon>
        <taxon>Paniceae</taxon>
        <taxon>Panicinae</taxon>
        <taxon>Panicum</taxon>
        <taxon>Panicum sect. Panicum</taxon>
    </lineage>
</organism>
<proteinExistence type="predicted"/>
<dbReference type="SUPFAM" id="SSF52047">
    <property type="entry name" value="RNI-like"/>
    <property type="match status" value="1"/>
</dbReference>
<dbReference type="AlphaFoldDB" id="A0A2T8JC27"/>
<dbReference type="InterPro" id="IPR044997">
    <property type="entry name" value="F-box_plant"/>
</dbReference>
<protein>
    <recommendedName>
        <fullName evidence="1">F-box/LRR-repeat protein 15/At3g58940/PEG3-like LRR domain-containing protein</fullName>
    </recommendedName>
</protein>
<sequence length="317" mass="37096">MMTCSRMEHVSWHFFYAYPRAFGGLTDLSLHSLRLGESDMPNVPSTCKKLEYLSLENCDAGIESVLQTEHSQLVELIIIFDGFETVELKWLPRLTHLTCQSWLPSQDQYPLPLGHVPQLWVLNLNNAGTTRNKTIKPSEFLGNATVGELDMNFLCERIWIQPEGPKRLAPLLQNLRVVTLRFIHEEYDLMWTLFILEAAPLLDEINMQMSYHTCYSDEEDDYNQNDESPREIFQKAPDLLKWETRHDFSHCNMRKLSIEGFQIEEKFTRYIDRVMEAAVNLELFLPSTVYPRTHKERDLIKKQISGWRSSPIEIEIL</sequence>
<evidence type="ECO:0000313" key="2">
    <source>
        <dbReference type="EMBL" id="PVH47474.1"/>
    </source>
</evidence>
<feature type="domain" description="F-box/LRR-repeat protein 15/At3g58940/PEG3-like LRR" evidence="1">
    <location>
        <begin position="8"/>
        <end position="127"/>
    </location>
</feature>
<dbReference type="EMBL" id="CM008049">
    <property type="protein sequence ID" value="PVH47474.1"/>
    <property type="molecule type" value="Genomic_DNA"/>
</dbReference>
<dbReference type="InterPro" id="IPR032675">
    <property type="entry name" value="LRR_dom_sf"/>
</dbReference>
<reference evidence="2" key="1">
    <citation type="submission" date="2018-04" db="EMBL/GenBank/DDBJ databases">
        <title>WGS assembly of Panicum hallii.</title>
        <authorList>
            <person name="Lovell J."/>
            <person name="Jenkins J."/>
            <person name="Lowry D."/>
            <person name="Mamidi S."/>
            <person name="Sreedasyam A."/>
            <person name="Weng X."/>
            <person name="Barry K."/>
            <person name="Bonette J."/>
            <person name="Campitelli B."/>
            <person name="Daum C."/>
            <person name="Gordon S."/>
            <person name="Gould B."/>
            <person name="Lipzen A."/>
            <person name="Macqueen A."/>
            <person name="Palacio-Mejia J."/>
            <person name="Plott C."/>
            <person name="Shakirov E."/>
            <person name="Shu S."/>
            <person name="Yoshinaga Y."/>
            <person name="Zane M."/>
            <person name="Rokhsar D."/>
            <person name="Grimwood J."/>
            <person name="Schmutz J."/>
            <person name="Juenger T."/>
        </authorList>
    </citation>
    <scope>NUCLEOTIDE SEQUENCE [LARGE SCALE GENOMIC DNA]</scope>
    <source>
        <strain evidence="2">FIL2</strain>
    </source>
</reference>
<dbReference type="PANTHER" id="PTHR32153">
    <property type="entry name" value="OJ000223_09.16 PROTEIN"/>
    <property type="match status" value="1"/>
</dbReference>
<accession>A0A2T8JC27</accession>
<gene>
    <name evidence="2" type="ORF">PAHAL_4G071300</name>
</gene>
<dbReference type="Gene3D" id="3.80.10.10">
    <property type="entry name" value="Ribonuclease Inhibitor"/>
    <property type="match status" value="1"/>
</dbReference>